<sequence>MPNISNKLKGSLPFHLLLFVIAGIIVYGVLKTLAHTLSLRQEASNSRAKIEELLQKKAELEAYLAELETPQALEREAKERLNLKRRGEEVVVVVPEKKDEDKSGGKMFLEKIKHLLEYIFK</sequence>
<proteinExistence type="predicted"/>
<keyword evidence="1" id="KW-1133">Transmembrane helix</keyword>
<accession>A0A7T5RJ57</accession>
<evidence type="ECO:0000313" key="2">
    <source>
        <dbReference type="EMBL" id="QQG45059.1"/>
    </source>
</evidence>
<protein>
    <submittedName>
        <fullName evidence="2">Septum formation initiator family protein</fullName>
    </submittedName>
</protein>
<dbReference type="EMBL" id="CP066690">
    <property type="protein sequence ID" value="QQG45059.1"/>
    <property type="molecule type" value="Genomic_DNA"/>
</dbReference>
<feature type="transmembrane region" description="Helical" evidence="1">
    <location>
        <begin position="12"/>
        <end position="30"/>
    </location>
</feature>
<dbReference type="InterPro" id="IPR007060">
    <property type="entry name" value="FtsL/DivIC"/>
</dbReference>
<evidence type="ECO:0000256" key="1">
    <source>
        <dbReference type="SAM" id="Phobius"/>
    </source>
</evidence>
<evidence type="ECO:0000313" key="3">
    <source>
        <dbReference type="Proteomes" id="UP000595618"/>
    </source>
</evidence>
<dbReference type="Proteomes" id="UP000595618">
    <property type="component" value="Chromosome"/>
</dbReference>
<dbReference type="Pfam" id="PF04977">
    <property type="entry name" value="DivIC"/>
    <property type="match status" value="1"/>
</dbReference>
<reference evidence="2 3" key="1">
    <citation type="submission" date="2020-07" db="EMBL/GenBank/DDBJ databases">
        <title>Huge and variable diversity of episymbiotic CPR bacteria and DPANN archaea in groundwater ecosystems.</title>
        <authorList>
            <person name="He C.Y."/>
            <person name="Keren R."/>
            <person name="Whittaker M."/>
            <person name="Farag I.F."/>
            <person name="Doudna J."/>
            <person name="Cate J.H.D."/>
            <person name="Banfield J.F."/>
        </authorList>
    </citation>
    <scope>NUCLEOTIDE SEQUENCE [LARGE SCALE GENOMIC DNA]</scope>
    <source>
        <strain evidence="2">NC_groundwater_541_Ag_S-0.1um_46_50</strain>
    </source>
</reference>
<dbReference type="AlphaFoldDB" id="A0A7T5RJ57"/>
<name>A0A7T5RJ57_9BACT</name>
<gene>
    <name evidence="2" type="ORF">HYW89_03595</name>
</gene>
<keyword evidence="1" id="KW-0472">Membrane</keyword>
<organism evidence="2 3">
    <name type="scientific">Candidatus Sungiibacteriota bacterium</name>
    <dbReference type="NCBI Taxonomy" id="2750080"/>
    <lineage>
        <taxon>Bacteria</taxon>
        <taxon>Candidatus Sungiibacteriota</taxon>
    </lineage>
</organism>
<keyword evidence="1" id="KW-0812">Transmembrane</keyword>